<dbReference type="EMBL" id="JASATX010000004">
    <property type="protein sequence ID" value="MDI2099476.1"/>
    <property type="molecule type" value="Genomic_DNA"/>
</dbReference>
<dbReference type="Gene3D" id="3.40.50.1820">
    <property type="entry name" value="alpha/beta hydrolase"/>
    <property type="match status" value="1"/>
</dbReference>
<dbReference type="PANTHER" id="PTHR43433">
    <property type="entry name" value="HYDROLASE, ALPHA/BETA FOLD FAMILY PROTEIN"/>
    <property type="match status" value="1"/>
</dbReference>
<accession>A0AAW6T9K4</accession>
<gene>
    <name evidence="2" type="ORF">QF206_10925</name>
</gene>
<dbReference type="InterPro" id="IPR000073">
    <property type="entry name" value="AB_hydrolase_1"/>
</dbReference>
<dbReference type="GO" id="GO:0004806">
    <property type="term" value="F:triacylglycerol lipase activity"/>
    <property type="evidence" value="ECO:0007669"/>
    <property type="project" value="TreeGrafter"/>
</dbReference>
<dbReference type="InterPro" id="IPR050471">
    <property type="entry name" value="AB_hydrolase"/>
</dbReference>
<dbReference type="GO" id="GO:0046503">
    <property type="term" value="P:glycerolipid catabolic process"/>
    <property type="evidence" value="ECO:0007669"/>
    <property type="project" value="TreeGrafter"/>
</dbReference>
<name>A0AAW6T9K4_9MICO</name>
<keyword evidence="3" id="KW-1185">Reference proteome</keyword>
<evidence type="ECO:0000313" key="2">
    <source>
        <dbReference type="EMBL" id="MDI2099476.1"/>
    </source>
</evidence>
<dbReference type="SUPFAM" id="SSF53474">
    <property type="entry name" value="alpha/beta-Hydrolases"/>
    <property type="match status" value="1"/>
</dbReference>
<dbReference type="RefSeq" id="WP_281489260.1">
    <property type="nucleotide sequence ID" value="NZ_JASATX010000004.1"/>
</dbReference>
<organism evidence="2 3">
    <name type="scientific">Ruicaihuangia caeni</name>
    <dbReference type="NCBI Taxonomy" id="3042517"/>
    <lineage>
        <taxon>Bacteria</taxon>
        <taxon>Bacillati</taxon>
        <taxon>Actinomycetota</taxon>
        <taxon>Actinomycetes</taxon>
        <taxon>Micrococcales</taxon>
        <taxon>Microbacteriaceae</taxon>
        <taxon>Ruicaihuangia</taxon>
    </lineage>
</organism>
<evidence type="ECO:0000259" key="1">
    <source>
        <dbReference type="Pfam" id="PF00561"/>
    </source>
</evidence>
<protein>
    <submittedName>
        <fullName evidence="2">Alpha/beta fold hydrolase</fullName>
    </submittedName>
</protein>
<feature type="domain" description="AB hydrolase-1" evidence="1">
    <location>
        <begin position="42"/>
        <end position="269"/>
    </location>
</feature>
<keyword evidence="2" id="KW-0378">Hydrolase</keyword>
<proteinExistence type="predicted"/>
<dbReference type="Proteomes" id="UP001321506">
    <property type="component" value="Unassembled WGS sequence"/>
</dbReference>
<dbReference type="InterPro" id="IPR029058">
    <property type="entry name" value="AB_hydrolase_fold"/>
</dbReference>
<evidence type="ECO:0000313" key="3">
    <source>
        <dbReference type="Proteomes" id="UP001321506"/>
    </source>
</evidence>
<sequence length="300" mass="32287">MSDAMTLEQLQAITDAAGGEYWQSHGIRMNYVLSAPGPRGTVALIPGLGMQRIEWTAEFVSALQRLGYRTLLADNRDNGATEFVHPEAMEYELTDLADDWIGLVESLELGPVHVVGISMGGMLAQHFALRAPHLTRSLVSLMSTTGRRGVGRPSAEAKWIFKEPFTEGGYEDWLRYCLAHHASIAGARYVDEARASLLAQATWARGVDPSGTARQLGAIQRDGDRSERLGGIVVPTLVVHGSDDPMIDASGGHDTSAAIPGSVLRIADGLGHTVPVELADELASMLDDHFSTSELEEKSA</sequence>
<dbReference type="PRINTS" id="PR00111">
    <property type="entry name" value="ABHYDROLASE"/>
</dbReference>
<reference evidence="2 3" key="1">
    <citation type="submission" date="2023-04" db="EMBL/GenBank/DDBJ databases">
        <title>Klugiella caeni sp. nov. isolated from the sludge of biochemical tank.</title>
        <authorList>
            <person name="Geng K."/>
        </authorList>
    </citation>
    <scope>NUCLEOTIDE SEQUENCE [LARGE SCALE GENOMIC DNA]</scope>
    <source>
        <strain evidence="2 3">YN-L-19</strain>
    </source>
</reference>
<dbReference type="Pfam" id="PF00561">
    <property type="entry name" value="Abhydrolase_1"/>
    <property type="match status" value="1"/>
</dbReference>
<comment type="caution">
    <text evidence="2">The sequence shown here is derived from an EMBL/GenBank/DDBJ whole genome shotgun (WGS) entry which is preliminary data.</text>
</comment>
<dbReference type="PANTHER" id="PTHR43433:SF5">
    <property type="entry name" value="AB HYDROLASE-1 DOMAIN-CONTAINING PROTEIN"/>
    <property type="match status" value="1"/>
</dbReference>
<dbReference type="AlphaFoldDB" id="A0AAW6T9K4"/>